<dbReference type="Proteomes" id="UP000226442">
    <property type="component" value="Unassembled WGS sequence"/>
</dbReference>
<proteinExistence type="predicted"/>
<evidence type="ECO:0000313" key="1">
    <source>
        <dbReference type="EMBL" id="PHX56767.1"/>
    </source>
</evidence>
<sequence>MNVDFIKAQVRLLQGASSSERETLMKNIGVCAGVIRPGEYVTPQRKHAITIWLQTNAVRLRLPQLPLDLSGHKS</sequence>
<protein>
    <submittedName>
        <fullName evidence="1">Uncharacterized protein</fullName>
    </submittedName>
</protein>
<evidence type="ECO:0000313" key="2">
    <source>
        <dbReference type="Proteomes" id="UP000226442"/>
    </source>
</evidence>
<dbReference type="AlphaFoldDB" id="A0A2G4F5L2"/>
<dbReference type="OrthoDB" id="462645at2"/>
<gene>
    <name evidence="1" type="ORF">CP500_003935</name>
</gene>
<comment type="caution">
    <text evidence="1">The sequence shown here is derived from an EMBL/GenBank/DDBJ whole genome shotgun (WGS) entry which is preliminary data.</text>
</comment>
<dbReference type="EMBL" id="NXIB02000013">
    <property type="protein sequence ID" value="PHX56767.1"/>
    <property type="molecule type" value="Genomic_DNA"/>
</dbReference>
<accession>A0A2G4F5L2</accession>
<keyword evidence="2" id="KW-1185">Reference proteome</keyword>
<reference evidence="1" key="1">
    <citation type="submission" date="2017-10" db="EMBL/GenBank/DDBJ databases">
        <title>Draft genome sequence of the planktic cyanobacteria Tychonema bourrellyi isolated from alpine lentic freshwater.</title>
        <authorList>
            <person name="Tett A."/>
            <person name="Armanini F."/>
            <person name="Asnicar F."/>
            <person name="Boscaini A."/>
            <person name="Pasolli E."/>
            <person name="Zolfo M."/>
            <person name="Donati C."/>
            <person name="Salmaso N."/>
            <person name="Segata N."/>
        </authorList>
    </citation>
    <scope>NUCLEOTIDE SEQUENCE</scope>
    <source>
        <strain evidence="1">FEM_GT703</strain>
    </source>
</reference>
<organism evidence="1 2">
    <name type="scientific">Tychonema bourrellyi FEM_GT703</name>
    <dbReference type="NCBI Taxonomy" id="2040638"/>
    <lineage>
        <taxon>Bacteria</taxon>
        <taxon>Bacillati</taxon>
        <taxon>Cyanobacteriota</taxon>
        <taxon>Cyanophyceae</taxon>
        <taxon>Oscillatoriophycideae</taxon>
        <taxon>Oscillatoriales</taxon>
        <taxon>Microcoleaceae</taxon>
        <taxon>Tychonema</taxon>
    </lineage>
</organism>
<name>A0A2G4F5L2_9CYAN</name>
<dbReference type="RefSeq" id="WP_096831989.1">
    <property type="nucleotide sequence ID" value="NZ_NXIB02000013.1"/>
</dbReference>